<keyword evidence="6 13" id="KW-0479">Metal-binding</keyword>
<dbReference type="EMBL" id="JX853448">
    <property type="protein sequence ID" value="AFX88324.1"/>
    <property type="molecule type" value="Genomic_DNA"/>
</dbReference>
<feature type="binding site" evidence="13">
    <location>
        <position position="187"/>
    </location>
    <ligand>
        <name>Zn(2+)</name>
        <dbReference type="ChEBI" id="CHEBI:29105"/>
        <note>catalytic</note>
    </ligand>
</feature>
<dbReference type="Gene3D" id="3.40.390.10">
    <property type="entry name" value="Collagenase (Catalytic Domain)"/>
    <property type="match status" value="1"/>
</dbReference>
<dbReference type="SUPFAM" id="SSF51120">
    <property type="entry name" value="beta-Roll"/>
    <property type="match status" value="1"/>
</dbReference>
<dbReference type="InterPro" id="IPR013858">
    <property type="entry name" value="Peptidase_M10B_C"/>
</dbReference>
<evidence type="ECO:0000256" key="3">
    <source>
        <dbReference type="ARBA" id="ARBA00009490"/>
    </source>
</evidence>
<accession>K7Y4J0</accession>
<dbReference type="InterPro" id="IPR001343">
    <property type="entry name" value="Hemolysn_Ca-bd"/>
</dbReference>
<dbReference type="GO" id="GO:0004222">
    <property type="term" value="F:metalloendopeptidase activity"/>
    <property type="evidence" value="ECO:0007669"/>
    <property type="project" value="InterPro"/>
</dbReference>
<proteinExistence type="inferred from homology"/>
<comment type="cofactor">
    <cofactor evidence="13">
        <name>Zn(2+)</name>
        <dbReference type="ChEBI" id="CHEBI:29105"/>
    </cofactor>
    <text evidence="13">Binds 1 zinc ion per subunit.</text>
</comment>
<dbReference type="InterPro" id="IPR016294">
    <property type="entry name" value="Pept_M10B"/>
</dbReference>
<sequence>MTMSSNSLALKGRSDAYTQVDNFLHAYARGGDELVNGHPSYTVDQAAEQILREQASWQKAPGDSVLTLSYSFLTKPNDFFNTPWKYVSDIYSLGKFSAFSAQQQAQAKLSLQSWADVTNIHFVDAGQGDQGDLTFGNFSSSVGGAAFAFLPDVPDALKGQSWYLINSSYSANVNPANGNYGRQTLTHEIGHTLGLSHPGDYNAGEGDPTYADATYAEDTRAYSVMSYWEEQNTGQDFKGAYSSAPLLDDIAAIQKLYGANLTTRTGDTVYGFNSNTERDFYSATSSSSKLVFSVWDAGGNDTLDFSGFSQNQKINLNEKALSDVGGLKGNVSIAAGVTVENAIGGSGSDLLIGNDVANVLKGGAGNDILYGGLGADQLWGGAGADTFVYGDIAESSAAAPDTLRDFVSGQDKIDLSGLDAFVNGGLVLQYVDAFAGQAGQAILSYDAASKAGSLAIDFSGDAHADFAINLIGQATQADIVV</sequence>
<keyword evidence="8" id="KW-0378">Hydrolase</keyword>
<dbReference type="SMR" id="K7Y4J0"/>
<feature type="active site" evidence="12">
    <location>
        <position position="188"/>
    </location>
</feature>
<dbReference type="InterPro" id="IPR018511">
    <property type="entry name" value="Hemolysin-typ_Ca-bd_CS"/>
</dbReference>
<name>K7Y4J0_PSEAI</name>
<comment type="subcellular location">
    <subcellularLocation>
        <location evidence="2">Secreted</location>
    </subcellularLocation>
</comment>
<dbReference type="CDD" id="cd04277">
    <property type="entry name" value="ZnMc_serralysin_like"/>
    <property type="match status" value="1"/>
</dbReference>
<comment type="similarity">
    <text evidence="3">Belongs to the peptidase M10B family.</text>
</comment>
<dbReference type="GO" id="GO:0005509">
    <property type="term" value="F:calcium ion binding"/>
    <property type="evidence" value="ECO:0007669"/>
    <property type="project" value="InterPro"/>
</dbReference>
<dbReference type="NCBIfam" id="NF035945">
    <property type="entry name" value="Zn_serralysin"/>
    <property type="match status" value="1"/>
</dbReference>
<dbReference type="InterPro" id="IPR034033">
    <property type="entry name" value="Serralysin-like"/>
</dbReference>
<organism evidence="15">
    <name type="scientific">Pseudomonas aeruginosa</name>
    <dbReference type="NCBI Taxonomy" id="287"/>
    <lineage>
        <taxon>Bacteria</taxon>
        <taxon>Pseudomonadati</taxon>
        <taxon>Pseudomonadota</taxon>
        <taxon>Gammaproteobacteria</taxon>
        <taxon>Pseudomonadales</taxon>
        <taxon>Pseudomonadaceae</taxon>
        <taxon>Pseudomonas</taxon>
    </lineage>
</organism>
<evidence type="ECO:0000256" key="8">
    <source>
        <dbReference type="ARBA" id="ARBA00022801"/>
    </source>
</evidence>
<feature type="binding site" evidence="13">
    <location>
        <position position="191"/>
    </location>
    <ligand>
        <name>Zn(2+)</name>
        <dbReference type="ChEBI" id="CHEBI:29105"/>
        <note>catalytic</note>
    </ligand>
</feature>
<keyword evidence="11 15" id="KW-0482">Metalloprotease</keyword>
<dbReference type="GO" id="GO:0008270">
    <property type="term" value="F:zinc ion binding"/>
    <property type="evidence" value="ECO:0007669"/>
    <property type="project" value="InterPro"/>
</dbReference>
<dbReference type="Gene3D" id="2.150.10.10">
    <property type="entry name" value="Serralysin-like metalloprotease, C-terminal"/>
    <property type="match status" value="1"/>
</dbReference>
<evidence type="ECO:0000256" key="5">
    <source>
        <dbReference type="ARBA" id="ARBA00022670"/>
    </source>
</evidence>
<dbReference type="InterPro" id="IPR006026">
    <property type="entry name" value="Peptidase_Metallo"/>
</dbReference>
<evidence type="ECO:0000256" key="13">
    <source>
        <dbReference type="PIRSR" id="PIRSR001205-2"/>
    </source>
</evidence>
<feature type="binding site" evidence="13">
    <location>
        <position position="197"/>
    </location>
    <ligand>
        <name>Zn(2+)</name>
        <dbReference type="ChEBI" id="CHEBI:29105"/>
        <note>catalytic</note>
    </ligand>
</feature>
<dbReference type="InterPro" id="IPR011049">
    <property type="entry name" value="Serralysin-like_metalloprot_C"/>
</dbReference>
<dbReference type="PIRSF" id="PIRSF001205">
    <property type="entry name" value="Peptidase_M10B"/>
    <property type="match status" value="1"/>
</dbReference>
<dbReference type="GO" id="GO:0006508">
    <property type="term" value="P:proteolysis"/>
    <property type="evidence" value="ECO:0007669"/>
    <property type="project" value="UniProtKB-KW"/>
</dbReference>
<evidence type="ECO:0000259" key="14">
    <source>
        <dbReference type="SMART" id="SM00235"/>
    </source>
</evidence>
<evidence type="ECO:0000256" key="9">
    <source>
        <dbReference type="ARBA" id="ARBA00022833"/>
    </source>
</evidence>
<evidence type="ECO:0000256" key="6">
    <source>
        <dbReference type="ARBA" id="ARBA00022723"/>
    </source>
</evidence>
<dbReference type="PRINTS" id="PR00313">
    <property type="entry name" value="CABNDNGRPT"/>
</dbReference>
<keyword evidence="4" id="KW-0964">Secreted</keyword>
<reference evidence="15" key="1">
    <citation type="submission" date="2012-09" db="EMBL/GenBank/DDBJ databases">
        <title>aprA gene of Pseudomonas aeruginosa encoding alkaline metalloprotease.</title>
        <authorList>
            <person name="Janczarek M."/>
            <person name="Andrejko M."/>
            <person name="Jakubowicz T."/>
        </authorList>
    </citation>
    <scope>NUCLEOTIDE SEQUENCE</scope>
    <source>
        <strain evidence="15">PAC124/9</strain>
    </source>
</reference>
<protein>
    <submittedName>
        <fullName evidence="15">Alkaline metalloprotease</fullName>
    </submittedName>
</protein>
<dbReference type="PROSITE" id="PS00330">
    <property type="entry name" value="HEMOLYSIN_CALCIUM"/>
    <property type="match status" value="1"/>
</dbReference>
<dbReference type="FunFam" id="3.40.390.10:FF:000046">
    <property type="entry name" value="Serralysin"/>
    <property type="match status" value="1"/>
</dbReference>
<dbReference type="InterPro" id="IPR024079">
    <property type="entry name" value="MetalloPept_cat_dom_sf"/>
</dbReference>
<dbReference type="Pfam" id="PF00353">
    <property type="entry name" value="HemolysinCabind"/>
    <property type="match status" value="1"/>
</dbReference>
<dbReference type="FunFam" id="2.150.10.10:FF:000001">
    <property type="entry name" value="Serralysin"/>
    <property type="match status" value="1"/>
</dbReference>
<evidence type="ECO:0000256" key="10">
    <source>
        <dbReference type="ARBA" id="ARBA00022837"/>
    </source>
</evidence>
<dbReference type="Pfam" id="PF08548">
    <property type="entry name" value="Peptidase_M10_C"/>
    <property type="match status" value="1"/>
</dbReference>
<keyword evidence="9 13" id="KW-0862">Zinc</keyword>
<keyword evidence="5 15" id="KW-0645">Protease</keyword>
<comment type="cofactor">
    <cofactor evidence="1">
        <name>Ca(2+)</name>
        <dbReference type="ChEBI" id="CHEBI:29108"/>
    </cofactor>
</comment>
<dbReference type="SMART" id="SM00235">
    <property type="entry name" value="ZnMc"/>
    <property type="match status" value="1"/>
</dbReference>
<dbReference type="SUPFAM" id="SSF55486">
    <property type="entry name" value="Metalloproteases ('zincins'), catalytic domain"/>
    <property type="match status" value="1"/>
</dbReference>
<dbReference type="MEROPS" id="M10.056"/>
<keyword evidence="7" id="KW-0677">Repeat</keyword>
<evidence type="ECO:0000256" key="1">
    <source>
        <dbReference type="ARBA" id="ARBA00001913"/>
    </source>
</evidence>
<dbReference type="GO" id="GO:0005615">
    <property type="term" value="C:extracellular space"/>
    <property type="evidence" value="ECO:0007669"/>
    <property type="project" value="InterPro"/>
</dbReference>
<gene>
    <name evidence="15" type="primary">aprA</name>
</gene>
<evidence type="ECO:0000256" key="11">
    <source>
        <dbReference type="ARBA" id="ARBA00023049"/>
    </source>
</evidence>
<evidence type="ECO:0000256" key="4">
    <source>
        <dbReference type="ARBA" id="ARBA00022525"/>
    </source>
</evidence>
<evidence type="ECO:0000256" key="12">
    <source>
        <dbReference type="PIRSR" id="PIRSR001205-1"/>
    </source>
</evidence>
<feature type="domain" description="Peptidase metallopeptidase" evidence="14">
    <location>
        <begin position="80"/>
        <end position="243"/>
    </location>
</feature>
<evidence type="ECO:0000256" key="7">
    <source>
        <dbReference type="ARBA" id="ARBA00022737"/>
    </source>
</evidence>
<evidence type="ECO:0000313" key="15">
    <source>
        <dbReference type="EMBL" id="AFX88324.1"/>
    </source>
</evidence>
<evidence type="ECO:0000256" key="2">
    <source>
        <dbReference type="ARBA" id="ARBA00004613"/>
    </source>
</evidence>
<dbReference type="AlphaFoldDB" id="K7Y4J0"/>
<keyword evidence="10" id="KW-0106">Calcium</keyword>